<protein>
    <recommendedName>
        <fullName evidence="3">Peptidase MA-like domain-containing protein</fullName>
    </recommendedName>
</protein>
<feature type="repeat" description="TPR" evidence="1">
    <location>
        <begin position="519"/>
        <end position="552"/>
    </location>
</feature>
<evidence type="ECO:0000256" key="2">
    <source>
        <dbReference type="SAM" id="MobiDB-lite"/>
    </source>
</evidence>
<name>A0A1I1T0H9_9BACT</name>
<proteinExistence type="predicted"/>
<feature type="compositionally biased region" description="Low complexity" evidence="2">
    <location>
        <begin position="719"/>
        <end position="729"/>
    </location>
</feature>
<evidence type="ECO:0000313" key="5">
    <source>
        <dbReference type="Proteomes" id="UP000199400"/>
    </source>
</evidence>
<feature type="region of interest" description="Disordered" evidence="2">
    <location>
        <begin position="717"/>
        <end position="740"/>
    </location>
</feature>
<dbReference type="AlphaFoldDB" id="A0A1I1T0H9"/>
<evidence type="ECO:0000259" key="3">
    <source>
        <dbReference type="Pfam" id="PF13485"/>
    </source>
</evidence>
<organism evidence="4 5">
    <name type="scientific">Nannocystis exedens</name>
    <dbReference type="NCBI Taxonomy" id="54"/>
    <lineage>
        <taxon>Bacteria</taxon>
        <taxon>Pseudomonadati</taxon>
        <taxon>Myxococcota</taxon>
        <taxon>Polyangia</taxon>
        <taxon>Nannocystales</taxon>
        <taxon>Nannocystaceae</taxon>
        <taxon>Nannocystis</taxon>
    </lineage>
</organism>
<dbReference type="PROSITE" id="PS50005">
    <property type="entry name" value="TPR"/>
    <property type="match status" value="1"/>
</dbReference>
<evidence type="ECO:0000313" key="4">
    <source>
        <dbReference type="EMBL" id="SFD52132.1"/>
    </source>
</evidence>
<accession>A0A1I1T0H9</accession>
<dbReference type="InterPro" id="IPR039568">
    <property type="entry name" value="Peptidase_MA-like_dom"/>
</dbReference>
<dbReference type="SUPFAM" id="SSF48452">
    <property type="entry name" value="TPR-like"/>
    <property type="match status" value="1"/>
</dbReference>
<feature type="compositionally biased region" description="Basic residues" evidence="2">
    <location>
        <begin position="730"/>
        <end position="740"/>
    </location>
</feature>
<feature type="domain" description="Peptidase MA-like" evidence="3">
    <location>
        <begin position="233"/>
        <end position="436"/>
    </location>
</feature>
<reference evidence="5" key="1">
    <citation type="submission" date="2016-10" db="EMBL/GenBank/DDBJ databases">
        <authorList>
            <person name="Varghese N."/>
            <person name="Submissions S."/>
        </authorList>
    </citation>
    <scope>NUCLEOTIDE SEQUENCE [LARGE SCALE GENOMIC DNA]</scope>
    <source>
        <strain evidence="5">ATCC 25963</strain>
    </source>
</reference>
<gene>
    <name evidence="4" type="ORF">SAMN02745121_00406</name>
</gene>
<feature type="region of interest" description="Disordered" evidence="2">
    <location>
        <begin position="608"/>
        <end position="656"/>
    </location>
</feature>
<dbReference type="Pfam" id="PF13485">
    <property type="entry name" value="Peptidase_MA_2"/>
    <property type="match status" value="1"/>
</dbReference>
<feature type="region of interest" description="Disordered" evidence="2">
    <location>
        <begin position="61"/>
        <end position="81"/>
    </location>
</feature>
<dbReference type="Proteomes" id="UP000199400">
    <property type="component" value="Unassembled WGS sequence"/>
</dbReference>
<sequence length="740" mass="78890">MTSRPSLRRSAALALALVGCEAAGPKGHVDADMRLEPGPPGHALSAMSDATGPANHILSARSEAPGFSGRPDLSVRPGPGDPVLLARAQTPGGPLAVAGPVSDAEAWSELAERFDGSINAWDLADAADAVAAMPVGSARDVKAGVLAFHRATYPEAESLLAGAVASGQLPPAGALREEAQHYLDLARGAQRALGAATKLTSPDGQVELVFANAKDELIAPYLFAAMAAAREAFAADLGIEPDHPVRFEILDDAVKLALVSPLTRENVYTTGTVGITKYRRIVMVSPRVMLYGYGWIDTAVHEYVHYLVTLKTRNRAPVWLQEGLAKLLETRWRSPEPLPLEPPARKLLAKALAADDLVTFAEMYPSLAMLPSQERAALAYAQVQTMLGVLREERGGAGIDELLRRVAAGEDAEAALASAWGDSFERFDAHWRDVMKKRTAGKPGGALRKLQFLAPDQQAAAEAGEDLSLLGDVFSHLGGGAARQHARLGVLLTLRGHLGAAARQYEKARAADPRVRDDPKLARRLGELYLQLGKAARAVPLLRRAGEDDPEQPNLAAAEGRALRLVGDLAGARLALARAVRVNPFIPALHCDLAQVAPARPRCDRVVRGPADLVDPPAPLRRNSPFGRSTAGPGGRRVAPPPARSEPAGRPRRRSRCVAIAVTRERRREEPCTGNLGVRAIARAARRPPRGRPRGCVTRRDGLATAAAGSAACRRRCAYSRGPTSSSRPTARRRRWTGRG</sequence>
<keyword evidence="5" id="KW-1185">Reference proteome</keyword>
<dbReference type="PROSITE" id="PS51257">
    <property type="entry name" value="PROKAR_LIPOPROTEIN"/>
    <property type="match status" value="1"/>
</dbReference>
<dbReference type="InterPro" id="IPR019734">
    <property type="entry name" value="TPR_rpt"/>
</dbReference>
<evidence type="ECO:0000256" key="1">
    <source>
        <dbReference type="PROSITE-ProRule" id="PRU00339"/>
    </source>
</evidence>
<dbReference type="Gene3D" id="1.25.40.10">
    <property type="entry name" value="Tetratricopeptide repeat domain"/>
    <property type="match status" value="1"/>
</dbReference>
<dbReference type="EMBL" id="FOMX01000002">
    <property type="protein sequence ID" value="SFD52132.1"/>
    <property type="molecule type" value="Genomic_DNA"/>
</dbReference>
<dbReference type="InterPro" id="IPR011990">
    <property type="entry name" value="TPR-like_helical_dom_sf"/>
</dbReference>
<keyword evidence="1" id="KW-0802">TPR repeat</keyword>
<dbReference type="STRING" id="54.SAMN02745121_00406"/>